<evidence type="ECO:0000256" key="2">
    <source>
        <dbReference type="ARBA" id="ARBA00023054"/>
    </source>
</evidence>
<organism evidence="6 7">
    <name type="scientific">Xylanibacter rodentium</name>
    <dbReference type="NCBI Taxonomy" id="2736289"/>
    <lineage>
        <taxon>Bacteria</taxon>
        <taxon>Pseudomonadati</taxon>
        <taxon>Bacteroidota</taxon>
        <taxon>Bacteroidia</taxon>
        <taxon>Bacteroidales</taxon>
        <taxon>Prevotellaceae</taxon>
        <taxon>Xylanibacter</taxon>
    </lineage>
</organism>
<name>A0ABX2AZW0_9BACT</name>
<feature type="domain" description="CzcB-like barrel-sandwich hybrid" evidence="5">
    <location>
        <begin position="37"/>
        <end position="209"/>
    </location>
</feature>
<accession>A0ABX2AZW0</accession>
<evidence type="ECO:0000313" key="7">
    <source>
        <dbReference type="Proteomes" id="UP001193734"/>
    </source>
</evidence>
<comment type="caution">
    <text evidence="6">The sequence shown here is derived from an EMBL/GenBank/DDBJ whole genome shotgun (WGS) entry which is preliminary data.</text>
</comment>
<dbReference type="PANTHER" id="PTHR32347:SF23">
    <property type="entry name" value="BLL5650 PROTEIN"/>
    <property type="match status" value="1"/>
</dbReference>
<feature type="signal peptide" evidence="4">
    <location>
        <begin position="1"/>
        <end position="18"/>
    </location>
</feature>
<gene>
    <name evidence="6" type="ORF">HPS55_13015</name>
</gene>
<keyword evidence="2 3" id="KW-0175">Coiled coil</keyword>
<evidence type="ECO:0000259" key="5">
    <source>
        <dbReference type="Pfam" id="PF25973"/>
    </source>
</evidence>
<protein>
    <submittedName>
        <fullName evidence="6">HlyD family efflux transporter periplasmic adaptor subunit</fullName>
    </submittedName>
</protein>
<dbReference type="SUPFAM" id="SSF111369">
    <property type="entry name" value="HlyD-like secretion proteins"/>
    <property type="match status" value="1"/>
</dbReference>
<evidence type="ECO:0000256" key="4">
    <source>
        <dbReference type="SAM" id="SignalP"/>
    </source>
</evidence>
<dbReference type="PANTHER" id="PTHR32347">
    <property type="entry name" value="EFFLUX SYSTEM COMPONENT YKNX-RELATED"/>
    <property type="match status" value="1"/>
</dbReference>
<keyword evidence="7" id="KW-1185">Reference proteome</keyword>
<dbReference type="InterPro" id="IPR050465">
    <property type="entry name" value="UPF0194_transport"/>
</dbReference>
<feature type="coiled-coil region" evidence="3">
    <location>
        <begin position="90"/>
        <end position="155"/>
    </location>
</feature>
<evidence type="ECO:0000256" key="3">
    <source>
        <dbReference type="SAM" id="Coils"/>
    </source>
</evidence>
<dbReference type="Gene3D" id="2.40.30.170">
    <property type="match status" value="1"/>
</dbReference>
<dbReference type="RefSeq" id="WP_172178361.1">
    <property type="nucleotide sequence ID" value="NZ_CASGKG010000053.1"/>
</dbReference>
<dbReference type="EMBL" id="JABKKE010000032">
    <property type="protein sequence ID" value="NPE15226.1"/>
    <property type="molecule type" value="Genomic_DNA"/>
</dbReference>
<evidence type="ECO:0000256" key="1">
    <source>
        <dbReference type="ARBA" id="ARBA00004196"/>
    </source>
</evidence>
<proteinExistence type="predicted"/>
<feature type="chain" id="PRO_5045971856" evidence="4">
    <location>
        <begin position="19"/>
        <end position="298"/>
    </location>
</feature>
<evidence type="ECO:0000313" key="6">
    <source>
        <dbReference type="EMBL" id="NPE15226.1"/>
    </source>
</evidence>
<dbReference type="InterPro" id="IPR058647">
    <property type="entry name" value="BSH_CzcB-like"/>
</dbReference>
<dbReference type="Pfam" id="PF25973">
    <property type="entry name" value="BSH_CzcB"/>
    <property type="match status" value="1"/>
</dbReference>
<comment type="subcellular location">
    <subcellularLocation>
        <location evidence="1">Cell envelope</location>
    </subcellularLocation>
</comment>
<reference evidence="6 7" key="1">
    <citation type="submission" date="2020-05" db="EMBL/GenBank/DDBJ databases">
        <title>Distinct polysaccharide utilization as determinants for interspecies competition between intestinal Prevotella spp.</title>
        <authorList>
            <person name="Galvez E.J.C."/>
            <person name="Iljazovic A."/>
            <person name="Strowig T."/>
        </authorList>
    </citation>
    <scope>NUCLEOTIDE SEQUENCE [LARGE SCALE GENOMIC DNA]</scope>
    <source>
        <strain evidence="6 7">PROD</strain>
    </source>
</reference>
<dbReference type="Gene3D" id="2.40.50.100">
    <property type="match status" value="1"/>
</dbReference>
<dbReference type="PROSITE" id="PS51257">
    <property type="entry name" value="PROKAR_LIPOPROTEIN"/>
    <property type="match status" value="1"/>
</dbReference>
<sequence>MKKSIILMSAVSAMMLTACGNKDVDYDASGVFETTEVIVSARGTGEIKSLNVEEGQTVKANQHLGELDMTQLVLKKQQLYAGKDAATSRKLNTAQQVASLRQQIANLQSEQTRFKALLKDGAATQKQVDDIGYQIATLQKQLAATNEQVSTANQSIDGQSAGFDAQIGQVDDMMQQAVITSPIDGVILSKYAEAGEFAVPGRALFKVADVSDMKLRAYITADLLTGLKIGQKVKVYADQGTDGRKEYEGTVSWISSEAEFTPKTIQTRDERSNLVYAIKITVRNDGLIKRGMYGDVKL</sequence>
<keyword evidence="4" id="KW-0732">Signal</keyword>
<dbReference type="Proteomes" id="UP001193734">
    <property type="component" value="Unassembled WGS sequence"/>
</dbReference>
<dbReference type="GeneID" id="82158691"/>